<keyword evidence="6 9" id="KW-0865">Zymogen</keyword>
<feature type="signal peptide" evidence="11">
    <location>
        <begin position="1"/>
        <end position="23"/>
    </location>
</feature>
<keyword evidence="11" id="KW-0732">Signal</keyword>
<comment type="pathway">
    <text evidence="9">Sulfur metabolism; glutathione metabolism.</text>
</comment>
<evidence type="ECO:0000256" key="3">
    <source>
        <dbReference type="ARBA" id="ARBA00009381"/>
    </source>
</evidence>
<keyword evidence="7 9" id="KW-0012">Acyltransferase</keyword>
<protein>
    <recommendedName>
        <fullName evidence="9">Glutathione hydrolase proenzyme</fullName>
        <ecNumber evidence="9">2.3.2.2</ecNumber>
        <ecNumber evidence="9">3.4.19.13</ecNumber>
    </recommendedName>
    <component>
        <recommendedName>
            <fullName evidence="9">Glutathione hydrolase large chain</fullName>
        </recommendedName>
    </component>
    <component>
        <recommendedName>
            <fullName evidence="9">Glutathione hydrolase small chain</fullName>
        </recommendedName>
    </component>
</protein>
<keyword evidence="9" id="KW-0317">Glutathione biosynthesis</keyword>
<dbReference type="SUPFAM" id="SSF56235">
    <property type="entry name" value="N-terminal nucleophile aminohydrolases (Ntn hydrolases)"/>
    <property type="match status" value="1"/>
</dbReference>
<keyword evidence="13" id="KW-1185">Reference proteome</keyword>
<dbReference type="EC" id="2.3.2.2" evidence="9"/>
<dbReference type="InterPro" id="IPR043137">
    <property type="entry name" value="GGT_ssub_C"/>
</dbReference>
<evidence type="ECO:0000256" key="9">
    <source>
        <dbReference type="RuleBase" id="RU368036"/>
    </source>
</evidence>
<dbReference type="GO" id="GO:0103068">
    <property type="term" value="F:leukotriene C4 gamma-glutamyl transferase activity"/>
    <property type="evidence" value="ECO:0007669"/>
    <property type="project" value="UniProtKB-EC"/>
</dbReference>
<evidence type="ECO:0000256" key="1">
    <source>
        <dbReference type="ARBA" id="ARBA00001049"/>
    </source>
</evidence>
<comment type="caution">
    <text evidence="12">The sequence shown here is derived from an EMBL/GenBank/DDBJ whole genome shotgun (WGS) entry which is preliminary data.</text>
</comment>
<comment type="catalytic activity">
    <reaction evidence="1 9">
        <text>an S-substituted glutathione + H2O = an S-substituted L-cysteinylglycine + L-glutamate</text>
        <dbReference type="Rhea" id="RHEA:59468"/>
        <dbReference type="ChEBI" id="CHEBI:15377"/>
        <dbReference type="ChEBI" id="CHEBI:29985"/>
        <dbReference type="ChEBI" id="CHEBI:90779"/>
        <dbReference type="ChEBI" id="CHEBI:143103"/>
        <dbReference type="EC" id="3.4.19.13"/>
    </reaction>
</comment>
<sequence>MPAFSFLRLGALLTALWLLPAAAQTPDQPEASSGFVPRAAVHAREAMAVTANPHATAVALEVLRAGGSAVDAAIAAALVLNVVEPQSSGIGGGAFLLHYRAQDRSVQAWDGREAAPAAVDEGLFLRPDGGRMGFHDAAVGGRAVGVPGLLRMLAAVHAEHGRLPWSRLVMPAVRLAEDGFAVSPRLHALIARDRFLVADPQARALFFDAQRRALAVGSVLRNPALAAVLRQVAEEGAETFYRGAIARDVVAAAAAAPNPGSLSLQDLAAWRPIRREALCGGYRSWTVCGMPPPSSGGGTVLAMLGILERFPLPALAADSAFSTHLFVEAGRLAFADRDAWYADPRAMPVAPASLLAGDYLAGRAARIDPRASMGRAEAGTPPGAGRAARAVHLERPSTTHVSIVDRDGNAVALTASIEDAFGSRRMVRGFLLNNQLTDFSFQPEDARGAHPNRVGPGKRPRSSMAPTLVFAQDGSLHAVLGSPGGSAIINYVAATLVGVLDWGMPPDRALSRPHAGSRNGPTEVEDSPAGRALADRLALFGHEAVLRDMTSGLSVIVRSDDGGWTGAADPRREGVAAGY</sequence>
<name>A0ABR9B835_9RHOO</name>
<evidence type="ECO:0000256" key="4">
    <source>
        <dbReference type="ARBA" id="ARBA00022679"/>
    </source>
</evidence>
<evidence type="ECO:0000256" key="10">
    <source>
        <dbReference type="SAM" id="MobiDB-lite"/>
    </source>
</evidence>
<dbReference type="PANTHER" id="PTHR43199">
    <property type="entry name" value="GLUTATHIONE HYDROLASE"/>
    <property type="match status" value="1"/>
</dbReference>
<feature type="region of interest" description="Disordered" evidence="10">
    <location>
        <begin position="442"/>
        <end position="462"/>
    </location>
</feature>
<evidence type="ECO:0000256" key="2">
    <source>
        <dbReference type="ARBA" id="ARBA00001089"/>
    </source>
</evidence>
<dbReference type="NCBIfam" id="TIGR00066">
    <property type="entry name" value="g_glut_trans"/>
    <property type="match status" value="1"/>
</dbReference>
<dbReference type="Gene3D" id="1.10.246.130">
    <property type="match status" value="1"/>
</dbReference>
<proteinExistence type="inferred from homology"/>
<dbReference type="Proteomes" id="UP000603602">
    <property type="component" value="Unassembled WGS sequence"/>
</dbReference>
<dbReference type="RefSeq" id="WP_187717278.1">
    <property type="nucleotide sequence ID" value="NZ_JACTAH010000001.1"/>
</dbReference>
<comment type="catalytic activity">
    <reaction evidence="8 9">
        <text>an N-terminal (5-L-glutamyl)-[peptide] + an alpha-amino acid = 5-L-glutamyl amino acid + an N-terminal L-alpha-aminoacyl-[peptide]</text>
        <dbReference type="Rhea" id="RHEA:23904"/>
        <dbReference type="Rhea" id="RHEA-COMP:9780"/>
        <dbReference type="Rhea" id="RHEA-COMP:9795"/>
        <dbReference type="ChEBI" id="CHEBI:77644"/>
        <dbReference type="ChEBI" id="CHEBI:78597"/>
        <dbReference type="ChEBI" id="CHEBI:78599"/>
        <dbReference type="ChEBI" id="CHEBI:78608"/>
        <dbReference type="EC" id="2.3.2.2"/>
    </reaction>
</comment>
<dbReference type="InterPro" id="IPR029055">
    <property type="entry name" value="Ntn_hydrolases_N"/>
</dbReference>
<dbReference type="EMBL" id="JACYTO010000001">
    <property type="protein sequence ID" value="MBD8502500.1"/>
    <property type="molecule type" value="Genomic_DNA"/>
</dbReference>
<keyword evidence="4 9" id="KW-0808">Transferase</keyword>
<evidence type="ECO:0000313" key="13">
    <source>
        <dbReference type="Proteomes" id="UP000603602"/>
    </source>
</evidence>
<dbReference type="EC" id="3.4.19.13" evidence="9"/>
<evidence type="ECO:0000256" key="5">
    <source>
        <dbReference type="ARBA" id="ARBA00022801"/>
    </source>
</evidence>
<keyword evidence="5 9" id="KW-0378">Hydrolase</keyword>
<dbReference type="InterPro" id="IPR051792">
    <property type="entry name" value="GGT_bact"/>
</dbReference>
<evidence type="ECO:0000256" key="7">
    <source>
        <dbReference type="ARBA" id="ARBA00023315"/>
    </source>
</evidence>
<comment type="PTM">
    <text evidence="9">Cleaved by autocatalysis into a large and a small subunit.</text>
</comment>
<dbReference type="Pfam" id="PF01019">
    <property type="entry name" value="G_glu_transpept"/>
    <property type="match status" value="1"/>
</dbReference>
<comment type="similarity">
    <text evidence="3 9">Belongs to the gamma-glutamyltransferase family.</text>
</comment>
<accession>A0ABR9B835</accession>
<dbReference type="PRINTS" id="PR01210">
    <property type="entry name" value="GGTRANSPTASE"/>
</dbReference>
<dbReference type="Gene3D" id="3.60.20.40">
    <property type="match status" value="1"/>
</dbReference>
<evidence type="ECO:0000256" key="11">
    <source>
        <dbReference type="SAM" id="SignalP"/>
    </source>
</evidence>
<dbReference type="InterPro" id="IPR000101">
    <property type="entry name" value="GGT_peptidase"/>
</dbReference>
<evidence type="ECO:0000313" key="12">
    <source>
        <dbReference type="EMBL" id="MBD8502500.1"/>
    </source>
</evidence>
<feature type="chain" id="PRO_5047051558" description="Glutathione hydrolase proenzyme" evidence="11">
    <location>
        <begin position="24"/>
        <end position="579"/>
    </location>
</feature>
<evidence type="ECO:0000256" key="8">
    <source>
        <dbReference type="ARBA" id="ARBA00047417"/>
    </source>
</evidence>
<dbReference type="InterPro" id="IPR043138">
    <property type="entry name" value="GGT_lsub"/>
</dbReference>
<comment type="subunit">
    <text evidence="9">This enzyme consists of two polypeptide chains, which are synthesized in precursor form from a single polypeptide.</text>
</comment>
<comment type="catalytic activity">
    <reaction evidence="2 9">
        <text>glutathione + H2O = L-cysteinylglycine + L-glutamate</text>
        <dbReference type="Rhea" id="RHEA:28807"/>
        <dbReference type="ChEBI" id="CHEBI:15377"/>
        <dbReference type="ChEBI" id="CHEBI:29985"/>
        <dbReference type="ChEBI" id="CHEBI:57925"/>
        <dbReference type="ChEBI" id="CHEBI:61694"/>
        <dbReference type="EC" id="3.4.19.13"/>
    </reaction>
</comment>
<organism evidence="12 13">
    <name type="scientific">Thauera sedimentorum</name>
    <dbReference type="NCBI Taxonomy" id="2767595"/>
    <lineage>
        <taxon>Bacteria</taxon>
        <taxon>Pseudomonadati</taxon>
        <taxon>Pseudomonadota</taxon>
        <taxon>Betaproteobacteria</taxon>
        <taxon>Rhodocyclales</taxon>
        <taxon>Zoogloeaceae</taxon>
        <taxon>Thauera</taxon>
    </lineage>
</organism>
<reference evidence="13" key="1">
    <citation type="submission" date="2023-07" db="EMBL/GenBank/DDBJ databases">
        <title>Thauera sp. CAU 1555 isolated from sand of Yaerae Beach.</title>
        <authorList>
            <person name="Kim W."/>
        </authorList>
    </citation>
    <scope>NUCLEOTIDE SEQUENCE [LARGE SCALE GENOMIC DNA]</scope>
    <source>
        <strain evidence="13">CAU 1555</strain>
    </source>
</reference>
<dbReference type="PANTHER" id="PTHR43199:SF1">
    <property type="entry name" value="GLUTATHIONE HYDROLASE PROENZYME"/>
    <property type="match status" value="1"/>
</dbReference>
<gene>
    <name evidence="12" type="primary">ggt</name>
    <name evidence="12" type="ORF">IFO67_06350</name>
</gene>
<evidence type="ECO:0000256" key="6">
    <source>
        <dbReference type="ARBA" id="ARBA00023145"/>
    </source>
</evidence>